<dbReference type="AlphaFoldDB" id="A0A3B0SLG8"/>
<organism evidence="3">
    <name type="scientific">hydrothermal vent metagenome</name>
    <dbReference type="NCBI Taxonomy" id="652676"/>
    <lineage>
        <taxon>unclassified sequences</taxon>
        <taxon>metagenomes</taxon>
        <taxon>ecological metagenomes</taxon>
    </lineage>
</organism>
<sequence length="454" mass="49990">MYTRLLLIAALGGLFGIPALASPVETSLKPQLRPEHLKSVDMSSVLSAVPQRKIRPMLRPSAQSAGQDQANAELLQLASVNPEFERWIKNFKPRALSAGIKGGVFDQAFRGVKYNTDVIAKDRHQSEFTRQIWDYLDSAASPVRVENGQKALSRYGDTLRRIEQKYGVDKEIVTAIWGMESTYGTRRGTMPLIESLATLAYDGRRGKFFEGQLIAALKIIQSGDVAPSNMTGSWAGAMGHTQFIPTSYLAYAVDFTGDGKRDIWSDDPTDALASTAAYLARFGWTKGQPWGVEVRLPKDFNHALAKRSDKRSPAAWATLGVRDIYGKPVKNYGKASILLPAGAAGAAFMIFDNFAVIERYNKADAYVIGVGHLADRLKGGPAIQASWPRGYKPLTFEQRKEMQRRLQSKGFALEKIDGIIGPNTTNAIRAYQKSVGVTSDGFPSQDLLKLLKQR</sequence>
<dbReference type="EMBL" id="UOEG01000287">
    <property type="protein sequence ID" value="VAW05063.1"/>
    <property type="molecule type" value="Genomic_DNA"/>
</dbReference>
<dbReference type="Gene3D" id="1.10.530.10">
    <property type="match status" value="1"/>
</dbReference>
<proteinExistence type="predicted"/>
<dbReference type="InterPro" id="IPR036365">
    <property type="entry name" value="PGBD-like_sf"/>
</dbReference>
<dbReference type="InterPro" id="IPR043426">
    <property type="entry name" value="MltB-like"/>
</dbReference>
<dbReference type="CDD" id="cd13399">
    <property type="entry name" value="Slt35-like"/>
    <property type="match status" value="1"/>
</dbReference>
<dbReference type="NCBIfam" id="TIGR02283">
    <property type="entry name" value="MltB_2"/>
    <property type="match status" value="1"/>
</dbReference>
<dbReference type="InterPro" id="IPR002477">
    <property type="entry name" value="Peptidoglycan-bd-like"/>
</dbReference>
<dbReference type="Gene3D" id="1.10.8.350">
    <property type="entry name" value="Bacterial muramidase"/>
    <property type="match status" value="1"/>
</dbReference>
<dbReference type="PANTHER" id="PTHR30163:SF8">
    <property type="entry name" value="LYTIC MUREIN TRANSGLYCOSYLASE"/>
    <property type="match status" value="1"/>
</dbReference>
<dbReference type="InterPro" id="IPR023346">
    <property type="entry name" value="Lysozyme-like_dom_sf"/>
</dbReference>
<gene>
    <name evidence="3" type="ORF">MNBD_ALPHA07-1189</name>
</gene>
<dbReference type="Pfam" id="PF13406">
    <property type="entry name" value="SLT_2"/>
    <property type="match status" value="1"/>
</dbReference>
<dbReference type="SUPFAM" id="SSF53955">
    <property type="entry name" value="Lysozyme-like"/>
    <property type="match status" value="1"/>
</dbReference>
<dbReference type="SUPFAM" id="SSF47090">
    <property type="entry name" value="PGBD-like"/>
    <property type="match status" value="1"/>
</dbReference>
<evidence type="ECO:0000259" key="2">
    <source>
        <dbReference type="Pfam" id="PF13406"/>
    </source>
</evidence>
<protein>
    <submittedName>
        <fullName evidence="3">Membrane-bound lytic murein transglycosylase B</fullName>
    </submittedName>
</protein>
<reference evidence="3" key="1">
    <citation type="submission" date="2018-06" db="EMBL/GenBank/DDBJ databases">
        <authorList>
            <person name="Zhirakovskaya E."/>
        </authorList>
    </citation>
    <scope>NUCLEOTIDE SEQUENCE</scope>
</reference>
<feature type="domain" description="Peptidoglycan binding-like" evidence="1">
    <location>
        <begin position="397"/>
        <end position="451"/>
    </location>
</feature>
<evidence type="ECO:0000313" key="3">
    <source>
        <dbReference type="EMBL" id="VAW05063.1"/>
    </source>
</evidence>
<dbReference type="InterPro" id="IPR031304">
    <property type="entry name" value="SLT_2"/>
</dbReference>
<dbReference type="InterPro" id="IPR011970">
    <property type="entry name" value="MltB_2"/>
</dbReference>
<name>A0A3B0SLG8_9ZZZZ</name>
<dbReference type="InterPro" id="IPR036366">
    <property type="entry name" value="PGBDSf"/>
</dbReference>
<dbReference type="PANTHER" id="PTHR30163">
    <property type="entry name" value="MEMBRANE-BOUND LYTIC MUREIN TRANSGLYCOSYLASE B"/>
    <property type="match status" value="1"/>
</dbReference>
<dbReference type="GO" id="GO:0008933">
    <property type="term" value="F:peptidoglycan lytic transglycosylase activity"/>
    <property type="evidence" value="ECO:0007669"/>
    <property type="project" value="TreeGrafter"/>
</dbReference>
<evidence type="ECO:0000259" key="1">
    <source>
        <dbReference type="Pfam" id="PF01471"/>
    </source>
</evidence>
<accession>A0A3B0SLG8</accession>
<dbReference type="Pfam" id="PF01471">
    <property type="entry name" value="PG_binding_1"/>
    <property type="match status" value="1"/>
</dbReference>
<feature type="domain" description="Transglycosylase SLT" evidence="2">
    <location>
        <begin position="84"/>
        <end position="375"/>
    </location>
</feature>
<dbReference type="FunFam" id="1.10.8.350:FF:000001">
    <property type="entry name" value="Lytic murein transglycosylase B"/>
    <property type="match status" value="1"/>
</dbReference>
<dbReference type="GO" id="GO:0009253">
    <property type="term" value="P:peptidoglycan catabolic process"/>
    <property type="evidence" value="ECO:0007669"/>
    <property type="project" value="TreeGrafter"/>
</dbReference>
<dbReference type="Gene3D" id="1.10.101.10">
    <property type="entry name" value="PGBD-like superfamily/PGBD"/>
    <property type="match status" value="1"/>
</dbReference>